<evidence type="ECO:0000313" key="3">
    <source>
        <dbReference type="Proteomes" id="UP000275331"/>
    </source>
</evidence>
<dbReference type="AlphaFoldDB" id="A0A427URZ5"/>
<dbReference type="OrthoDB" id="9968906at2"/>
<dbReference type="Proteomes" id="UP000275331">
    <property type="component" value="Unassembled WGS sequence"/>
</dbReference>
<keyword evidence="1" id="KW-0732">Signal</keyword>
<evidence type="ECO:0000313" key="2">
    <source>
        <dbReference type="EMBL" id="RSE22984.1"/>
    </source>
</evidence>
<name>A0A427URZ5_9ENTR</name>
<gene>
    <name evidence="2" type="ORF">EGT71_19595</name>
</gene>
<organism evidence="2 3">
    <name type="scientific">Atlantibacter subterraneus</name>
    <dbReference type="NCBI Taxonomy" id="255519"/>
    <lineage>
        <taxon>Bacteria</taxon>
        <taxon>Pseudomonadati</taxon>
        <taxon>Pseudomonadota</taxon>
        <taxon>Gammaproteobacteria</taxon>
        <taxon>Enterobacterales</taxon>
        <taxon>Enterobacteriaceae</taxon>
        <taxon>Atlantibacter</taxon>
    </lineage>
</organism>
<feature type="signal peptide" evidence="1">
    <location>
        <begin position="1"/>
        <end position="20"/>
    </location>
</feature>
<comment type="caution">
    <text evidence="2">The sequence shown here is derived from an EMBL/GenBank/DDBJ whole genome shotgun (WGS) entry which is preliminary data.</text>
</comment>
<feature type="chain" id="PRO_5019012740" evidence="1">
    <location>
        <begin position="21"/>
        <end position="128"/>
    </location>
</feature>
<accession>A0A427URZ5</accession>
<proteinExistence type="predicted"/>
<reference evidence="2 3" key="1">
    <citation type="submission" date="2018-10" db="EMBL/GenBank/DDBJ databases">
        <title>Transmission dynamics of multidrug resistant bacteria on intensive care unit surfaces.</title>
        <authorList>
            <person name="D'Souza A.W."/>
            <person name="Potter R.F."/>
            <person name="Wallace M."/>
            <person name="Shupe A."/>
            <person name="Patel S."/>
            <person name="Sun S."/>
            <person name="Gul D."/>
            <person name="Kwon J.H."/>
            <person name="Andleeb S."/>
            <person name="Burnham C.-A.D."/>
            <person name="Dantas G."/>
        </authorList>
    </citation>
    <scope>NUCLEOTIDE SEQUENCE [LARGE SCALE GENOMIC DNA]</scope>
    <source>
        <strain evidence="2 3">AS_373</strain>
    </source>
</reference>
<evidence type="ECO:0000256" key="1">
    <source>
        <dbReference type="SAM" id="SignalP"/>
    </source>
</evidence>
<protein>
    <submittedName>
        <fullName evidence="2">Uncharacterized protein</fullName>
    </submittedName>
</protein>
<sequence>MKKLWLGLILIPFASFSASIADMQRECEKLFDKFPDMASCVTKKVKADDFIYSSPQARTYVATATNLSAKVRRGEMYDDEAALALQEKYNQLNSEYVNQVQSAQDPVGTYLKKRLDNAGKIVVDVHNK</sequence>
<dbReference type="RefSeq" id="WP_125294891.1">
    <property type="nucleotide sequence ID" value="NZ_RHWZ01000013.1"/>
</dbReference>
<dbReference type="EMBL" id="RHXB01000015">
    <property type="protein sequence ID" value="RSE22984.1"/>
    <property type="molecule type" value="Genomic_DNA"/>
</dbReference>